<protein>
    <submittedName>
        <fullName evidence="4">Tail fiber domain-containing protein</fullName>
    </submittedName>
</protein>
<dbReference type="Proteomes" id="UP001226434">
    <property type="component" value="Unassembled WGS sequence"/>
</dbReference>
<gene>
    <name evidence="4" type="ORF">QJ048_17730</name>
</gene>
<evidence type="ECO:0000256" key="1">
    <source>
        <dbReference type="SAM" id="Coils"/>
    </source>
</evidence>
<keyword evidence="5" id="KW-1185">Reference proteome</keyword>
<keyword evidence="1" id="KW-0175">Coiled coil</keyword>
<dbReference type="Gene3D" id="1.10.10.10">
    <property type="entry name" value="Winged helix-like DNA-binding domain superfamily/Winged helix DNA-binding domain"/>
    <property type="match status" value="1"/>
</dbReference>
<reference evidence="4 5" key="1">
    <citation type="submission" date="2023-05" db="EMBL/GenBank/DDBJ databases">
        <title>Genome sequence of Pinibacter sp. MAH-24.</title>
        <authorList>
            <person name="Huq M.A."/>
        </authorList>
    </citation>
    <scope>NUCLEOTIDE SEQUENCE [LARGE SCALE GENOMIC DNA]</scope>
    <source>
        <strain evidence="4 5">MAH-24</strain>
    </source>
</reference>
<dbReference type="InterPro" id="IPR036388">
    <property type="entry name" value="WH-like_DNA-bd_sf"/>
</dbReference>
<dbReference type="SUPFAM" id="SSF101967">
    <property type="entry name" value="Adhesin YadA, collagen-binding domain"/>
    <property type="match status" value="2"/>
</dbReference>
<comment type="caution">
    <text evidence="4">The sequence shown here is derived from an EMBL/GenBank/DDBJ whole genome shotgun (WGS) entry which is preliminary data.</text>
</comment>
<dbReference type="InterPro" id="IPR011049">
    <property type="entry name" value="Serralysin-like_metalloprot_C"/>
</dbReference>
<feature type="chain" id="PRO_5046508969" evidence="2">
    <location>
        <begin position="23"/>
        <end position="665"/>
    </location>
</feature>
<dbReference type="RefSeq" id="WP_282335746.1">
    <property type="nucleotide sequence ID" value="NZ_JASBRG010000007.1"/>
</dbReference>
<organism evidence="4 5">
    <name type="scientific">Pinibacter soli</name>
    <dbReference type="NCBI Taxonomy" id="3044211"/>
    <lineage>
        <taxon>Bacteria</taxon>
        <taxon>Pseudomonadati</taxon>
        <taxon>Bacteroidota</taxon>
        <taxon>Chitinophagia</taxon>
        <taxon>Chitinophagales</taxon>
        <taxon>Chitinophagaceae</taxon>
        <taxon>Pinibacter</taxon>
    </lineage>
</organism>
<evidence type="ECO:0000313" key="4">
    <source>
        <dbReference type="EMBL" id="MDI3321641.1"/>
    </source>
</evidence>
<keyword evidence="2" id="KW-0732">Signal</keyword>
<evidence type="ECO:0000256" key="2">
    <source>
        <dbReference type="SAM" id="SignalP"/>
    </source>
</evidence>
<dbReference type="EMBL" id="JASBRG010000007">
    <property type="protein sequence ID" value="MDI3321641.1"/>
    <property type="molecule type" value="Genomic_DNA"/>
</dbReference>
<dbReference type="InterPro" id="IPR030392">
    <property type="entry name" value="S74_ICA"/>
</dbReference>
<name>A0ABT6RGE1_9BACT</name>
<dbReference type="PROSITE" id="PS51688">
    <property type="entry name" value="ICA"/>
    <property type="match status" value="1"/>
</dbReference>
<accession>A0ABT6RGE1</accession>
<evidence type="ECO:0000259" key="3">
    <source>
        <dbReference type="PROSITE" id="PS51688"/>
    </source>
</evidence>
<dbReference type="Pfam" id="PF13884">
    <property type="entry name" value="Peptidase_S74"/>
    <property type="match status" value="1"/>
</dbReference>
<sequence>MRKSFYYACVLASALSVGKAHAQTGIAINDNNATADASAMLDVSVNATAKKGFLLPRMTSTQRDAIASPAKGLLIYVTTVDSLEMNVGTSASPRWVAFGNGSGWLLKGNSGTNINTDFVGTTDNLDLAFRTNNFERLRISNTGNVGIGTIAPGYKLTVVGGAANPLALYGVQAGTTTTNDSVLTISNGIVKKVGMSSFATTTTPTGWSLTGNAGTSSSTNFLGTTDDNSLVFKVNNTQSGFIGNSANGYAVSLGSGASVATWSGTYATAIGAGSRVANSQGTAIGGNALAVLSSTAVGYNALTEQEGVALGVNTYAAMDGSAVGLSAIAGYQSIAIGYRAVSPSQQGTTVGAAASASQYQTTAIGANSTATVQSGSAFGANSQATAYQATALGFGASAAGSGSIAAGINASAGGNNAIAIGNGASVNGSASNSTVIGYGTSVSNNVSTATLIGYGASASNNATNVTVLGNGAAASNNVTNVTVVGNGATTSNNVTNGMALGNGAIVGSDNTVVIGNGTNAVLLNNGAYSNSRALVVGNGNTNGNGAYLTTGGVWTNASDRNLKESFSKVNGAEVLAKIMALDVTKWKYKGTNEYHIGPMAQDFFAAFSLGTDDKHISSLDPAGVALVAIKELKKENEALTKKVDDQQKMLEQLLKEVNELKAKVK</sequence>
<feature type="domain" description="Peptidase S74" evidence="3">
    <location>
        <begin position="558"/>
        <end position="665"/>
    </location>
</feature>
<dbReference type="Gene3D" id="2.150.10.10">
    <property type="entry name" value="Serralysin-like metalloprotease, C-terminal"/>
    <property type="match status" value="2"/>
</dbReference>
<dbReference type="CDD" id="cd12820">
    <property type="entry name" value="LbR_YadA-like"/>
    <property type="match status" value="2"/>
</dbReference>
<feature type="signal peptide" evidence="2">
    <location>
        <begin position="1"/>
        <end position="22"/>
    </location>
</feature>
<feature type="coiled-coil region" evidence="1">
    <location>
        <begin position="629"/>
        <end position="663"/>
    </location>
</feature>
<evidence type="ECO:0000313" key="5">
    <source>
        <dbReference type="Proteomes" id="UP001226434"/>
    </source>
</evidence>
<proteinExistence type="predicted"/>